<dbReference type="AlphaFoldDB" id="A0A430KZ61"/>
<name>A0A430KZ61_9HYPO</name>
<organism evidence="1 2">
    <name type="scientific">Fusarium euwallaceae</name>
    <dbReference type="NCBI Taxonomy" id="1147111"/>
    <lineage>
        <taxon>Eukaryota</taxon>
        <taxon>Fungi</taxon>
        <taxon>Dikarya</taxon>
        <taxon>Ascomycota</taxon>
        <taxon>Pezizomycotina</taxon>
        <taxon>Sordariomycetes</taxon>
        <taxon>Hypocreomycetidae</taxon>
        <taxon>Hypocreales</taxon>
        <taxon>Nectriaceae</taxon>
        <taxon>Fusarium</taxon>
        <taxon>Fusarium solani species complex</taxon>
    </lineage>
</organism>
<proteinExistence type="predicted"/>
<keyword evidence="2" id="KW-1185">Reference proteome</keyword>
<comment type="caution">
    <text evidence="1">The sequence shown here is derived from an EMBL/GenBank/DDBJ whole genome shotgun (WGS) entry which is preliminary data.</text>
</comment>
<reference evidence="1 2" key="1">
    <citation type="submission" date="2017-06" db="EMBL/GenBank/DDBJ databases">
        <title>Comparative genomic analysis of Ambrosia Fusariam Clade fungi.</title>
        <authorList>
            <person name="Stajich J.E."/>
            <person name="Carrillo J."/>
            <person name="Kijimoto T."/>
            <person name="Eskalen A."/>
            <person name="O'Donnell K."/>
            <person name="Kasson M."/>
        </authorList>
    </citation>
    <scope>NUCLEOTIDE SEQUENCE [LARGE SCALE GENOMIC DNA]</scope>
    <source>
        <strain evidence="1 2">UCR1854</strain>
    </source>
</reference>
<dbReference type="Proteomes" id="UP000287124">
    <property type="component" value="Unassembled WGS sequence"/>
</dbReference>
<evidence type="ECO:0000313" key="1">
    <source>
        <dbReference type="EMBL" id="RTE68754.1"/>
    </source>
</evidence>
<accession>A0A430KZ61</accession>
<dbReference type="EMBL" id="MIKF01000721">
    <property type="protein sequence ID" value="RTE68754.1"/>
    <property type="molecule type" value="Genomic_DNA"/>
</dbReference>
<sequence>MLGLVAVDKKVSQEWFEQVLEEPVRSASGDSVPLLLQSLKRIWCWIDNDMETPTDPAVQAKAIL</sequence>
<evidence type="ECO:0000313" key="2">
    <source>
        <dbReference type="Proteomes" id="UP000287124"/>
    </source>
</evidence>
<protein>
    <submittedName>
        <fullName evidence="1">Uncharacterized protein</fullName>
    </submittedName>
</protein>
<gene>
    <name evidence="1" type="ORF">BHE90_016869</name>
</gene>